<gene>
    <name evidence="9" type="ORF">DCC39_09320</name>
</gene>
<evidence type="ECO:0000256" key="5">
    <source>
        <dbReference type="ARBA" id="ARBA00022989"/>
    </source>
</evidence>
<dbReference type="GO" id="GO:0005886">
    <property type="term" value="C:plasma membrane"/>
    <property type="evidence" value="ECO:0007669"/>
    <property type="project" value="UniProtKB-SubCell"/>
</dbReference>
<evidence type="ECO:0000256" key="1">
    <source>
        <dbReference type="ARBA" id="ARBA00004429"/>
    </source>
</evidence>
<dbReference type="Pfam" id="PF06808">
    <property type="entry name" value="DctM"/>
    <property type="match status" value="1"/>
</dbReference>
<protein>
    <submittedName>
        <fullName evidence="9">C4-dicarboxylate ABC transporter permease</fullName>
    </submittedName>
</protein>
<proteinExistence type="predicted"/>
<dbReference type="AlphaFoldDB" id="A0A2U1K4D7"/>
<feature type="transmembrane region" description="Helical" evidence="7">
    <location>
        <begin position="308"/>
        <end position="338"/>
    </location>
</feature>
<accession>A0A2U1K4D7</accession>
<organism evidence="9 10">
    <name type="scientific">Pueribacillus theae</name>
    <dbReference type="NCBI Taxonomy" id="2171751"/>
    <lineage>
        <taxon>Bacteria</taxon>
        <taxon>Bacillati</taxon>
        <taxon>Bacillota</taxon>
        <taxon>Bacilli</taxon>
        <taxon>Bacillales</taxon>
        <taxon>Bacillaceae</taxon>
        <taxon>Pueribacillus</taxon>
    </lineage>
</organism>
<dbReference type="Proteomes" id="UP000245998">
    <property type="component" value="Unassembled WGS sequence"/>
</dbReference>
<evidence type="ECO:0000256" key="4">
    <source>
        <dbReference type="ARBA" id="ARBA00022692"/>
    </source>
</evidence>
<evidence type="ECO:0000256" key="2">
    <source>
        <dbReference type="ARBA" id="ARBA00022475"/>
    </source>
</evidence>
<dbReference type="NCBIfam" id="TIGR00786">
    <property type="entry name" value="dctM"/>
    <property type="match status" value="1"/>
</dbReference>
<feature type="transmembrane region" description="Helical" evidence="7">
    <location>
        <begin position="391"/>
        <end position="415"/>
    </location>
</feature>
<keyword evidence="10" id="KW-1185">Reference proteome</keyword>
<evidence type="ECO:0000259" key="8">
    <source>
        <dbReference type="Pfam" id="PF06808"/>
    </source>
</evidence>
<comment type="subcellular location">
    <subcellularLocation>
        <location evidence="1">Cell inner membrane</location>
        <topology evidence="1">Multi-pass membrane protein</topology>
    </subcellularLocation>
</comment>
<dbReference type="PIRSF" id="PIRSF006066">
    <property type="entry name" value="HI0050"/>
    <property type="match status" value="1"/>
</dbReference>
<keyword evidence="4 7" id="KW-0812">Transmembrane</keyword>
<evidence type="ECO:0000313" key="10">
    <source>
        <dbReference type="Proteomes" id="UP000245998"/>
    </source>
</evidence>
<dbReference type="GO" id="GO:0022857">
    <property type="term" value="F:transmembrane transporter activity"/>
    <property type="evidence" value="ECO:0007669"/>
    <property type="project" value="TreeGrafter"/>
</dbReference>
<feature type="transmembrane region" description="Helical" evidence="7">
    <location>
        <begin position="266"/>
        <end position="288"/>
    </location>
</feature>
<feature type="transmembrane region" description="Helical" evidence="7">
    <location>
        <begin position="6"/>
        <end position="29"/>
    </location>
</feature>
<keyword evidence="3" id="KW-0997">Cell inner membrane</keyword>
<dbReference type="OrthoDB" id="9785600at2"/>
<feature type="transmembrane region" description="Helical" evidence="7">
    <location>
        <begin position="166"/>
        <end position="188"/>
    </location>
</feature>
<evidence type="ECO:0000256" key="6">
    <source>
        <dbReference type="ARBA" id="ARBA00023136"/>
    </source>
</evidence>
<feature type="domain" description="TRAP C4-dicarboxylate transport system permease DctM subunit" evidence="8">
    <location>
        <begin position="3"/>
        <end position="411"/>
    </location>
</feature>
<name>A0A2U1K4D7_9BACI</name>
<feature type="transmembrane region" description="Helical" evidence="7">
    <location>
        <begin position="130"/>
        <end position="154"/>
    </location>
</feature>
<reference evidence="9 10" key="1">
    <citation type="submission" date="2018-04" db="EMBL/GenBank/DDBJ databases">
        <title>Camelliibacillus theae gen. nov., sp. nov., isolated from Pu'er tea.</title>
        <authorList>
            <person name="Niu L."/>
        </authorList>
    </citation>
    <scope>NUCLEOTIDE SEQUENCE [LARGE SCALE GENOMIC DNA]</scope>
    <source>
        <strain evidence="9 10">T8</strain>
    </source>
</reference>
<dbReference type="PANTHER" id="PTHR33362:SF5">
    <property type="entry name" value="C4-DICARBOXYLATE TRAP TRANSPORTER LARGE PERMEASE PROTEIN DCTM"/>
    <property type="match status" value="1"/>
</dbReference>
<evidence type="ECO:0000256" key="3">
    <source>
        <dbReference type="ARBA" id="ARBA00022519"/>
    </source>
</evidence>
<dbReference type="InterPro" id="IPR004681">
    <property type="entry name" value="TRAP_DctM"/>
</dbReference>
<feature type="transmembrane region" description="Helical" evidence="7">
    <location>
        <begin position="209"/>
        <end position="229"/>
    </location>
</feature>
<feature type="transmembrane region" description="Helical" evidence="7">
    <location>
        <begin position="235"/>
        <end position="254"/>
    </location>
</feature>
<keyword evidence="5 7" id="KW-1133">Transmembrane helix</keyword>
<keyword evidence="6 7" id="KW-0472">Membrane</keyword>
<feature type="transmembrane region" description="Helical" evidence="7">
    <location>
        <begin position="88"/>
        <end position="118"/>
    </location>
</feature>
<dbReference type="InterPro" id="IPR010656">
    <property type="entry name" value="DctM"/>
</dbReference>
<dbReference type="EMBL" id="QCZG01000016">
    <property type="protein sequence ID" value="PWA11843.1"/>
    <property type="molecule type" value="Genomic_DNA"/>
</dbReference>
<evidence type="ECO:0000313" key="9">
    <source>
        <dbReference type="EMBL" id="PWA11843.1"/>
    </source>
</evidence>
<sequence length="422" mass="45326">MVLFIFFALLLLSTPIAVAIGLTSFIALIKSGISIDVFSRTMFSGIDSFSLMAIPFFVFAGDLMLAGGTSKRLIDMARKWVGWTTGGLPIAGVLASMFFAALSGSSPATVAAIGGIMIPSMKEARYSPKFAVGLMCAAGSLGIIIPPSITLLVYGAVAEVSISQLFIAGIIPGIFIGLVLMVFSYIIAKKQGHKPDQKASWKEVWISSRNAIWGIIMPLIVLGGIYFGIFTPTEAAAVAIIYSLIIGFFIYKELTIRELFKVAKRSVITSSMIMLVIATAKVLSWYLTFEKIPTQIASVLLEYATSPLMFLILINILLLIVGMFMDSSAAVLILVPLFLPIAIEMGISPIHFGVVMIVNLAIGMLTPPFGLNLFVASGISKMSLTSVTRGTVPFIIVLIAALLVITFIPQLSLFLPDQIYVK</sequence>
<comment type="caution">
    <text evidence="9">The sequence shown here is derived from an EMBL/GenBank/DDBJ whole genome shotgun (WGS) entry which is preliminary data.</text>
</comment>
<feature type="transmembrane region" description="Helical" evidence="7">
    <location>
        <begin position="49"/>
        <end position="68"/>
    </location>
</feature>
<keyword evidence="2" id="KW-1003">Cell membrane</keyword>
<evidence type="ECO:0000256" key="7">
    <source>
        <dbReference type="SAM" id="Phobius"/>
    </source>
</evidence>
<feature type="transmembrane region" description="Helical" evidence="7">
    <location>
        <begin position="350"/>
        <end position="371"/>
    </location>
</feature>
<dbReference type="PANTHER" id="PTHR33362">
    <property type="entry name" value="SIALIC ACID TRAP TRANSPORTER PERMEASE PROTEIN SIAT-RELATED"/>
    <property type="match status" value="1"/>
</dbReference>